<keyword evidence="1 4" id="KW-0808">Transferase</keyword>
<dbReference type="InterPro" id="IPR046878">
    <property type="entry name" value="Big_14"/>
</dbReference>
<dbReference type="AlphaFoldDB" id="A0A516PXQ9"/>
<dbReference type="InterPro" id="IPR050832">
    <property type="entry name" value="Bact_Acetyltransf"/>
</dbReference>
<accession>A0A516PXQ9</accession>
<evidence type="ECO:0000256" key="2">
    <source>
        <dbReference type="ARBA" id="ARBA00023315"/>
    </source>
</evidence>
<keyword evidence="2" id="KW-0012">Acyltransferase</keyword>
<evidence type="ECO:0000256" key="1">
    <source>
        <dbReference type="ARBA" id="ARBA00022679"/>
    </source>
</evidence>
<dbReference type="PROSITE" id="PS51186">
    <property type="entry name" value="GNAT"/>
    <property type="match status" value="1"/>
</dbReference>
<dbReference type="InterPro" id="IPR000182">
    <property type="entry name" value="GNAT_dom"/>
</dbReference>
<dbReference type="RefSeq" id="WP_143985930.1">
    <property type="nucleotide sequence ID" value="NZ_CP041692.1"/>
</dbReference>
<name>A0A516PXQ9_9ACTN</name>
<organism evidence="4 5">
    <name type="scientific">Microlunatus elymi</name>
    <dbReference type="NCBI Taxonomy" id="2596828"/>
    <lineage>
        <taxon>Bacteria</taxon>
        <taxon>Bacillati</taxon>
        <taxon>Actinomycetota</taxon>
        <taxon>Actinomycetes</taxon>
        <taxon>Propionibacteriales</taxon>
        <taxon>Propionibacteriaceae</taxon>
        <taxon>Microlunatus</taxon>
    </lineage>
</organism>
<protein>
    <submittedName>
        <fullName evidence="4">GNAT family N-acetyltransferase</fullName>
    </submittedName>
</protein>
<sequence>MASLPVDFHIDQLAARPELIEQVGTLRWIEWAYGDSDPARFIDVTRAESGDGVSLPMTFVAIDASKRAVGVVGLGEIDDELSADERSGRTPWILGMVVAQDVRGRGVGRLLLTGLQATALDLGHAHTWVATGNQAVGFYRRCGWQPVERLRLQSTGIMTTILSNPTAIQGVDEDASTSIRLELDRPVAAAGEDVEHVVVNDTDDELVFGLEYGLEQFTGEGWQPITITDVFSAAALGVGPHRRSHPMTATIPSGAAPGRYRILKTVQPPGPDDSPVGGIRMRIQAELAVRG</sequence>
<dbReference type="Proteomes" id="UP000319263">
    <property type="component" value="Chromosome"/>
</dbReference>
<dbReference type="CDD" id="cd04301">
    <property type="entry name" value="NAT_SF"/>
    <property type="match status" value="1"/>
</dbReference>
<dbReference type="PANTHER" id="PTHR43877:SF2">
    <property type="entry name" value="AMINOALKYLPHOSPHONATE N-ACETYLTRANSFERASE-RELATED"/>
    <property type="match status" value="1"/>
</dbReference>
<dbReference type="KEGG" id="mik:FOE78_08670"/>
<dbReference type="GO" id="GO:0016747">
    <property type="term" value="F:acyltransferase activity, transferring groups other than amino-acyl groups"/>
    <property type="evidence" value="ECO:0007669"/>
    <property type="project" value="InterPro"/>
</dbReference>
<dbReference type="EMBL" id="CP041692">
    <property type="protein sequence ID" value="QDP95964.1"/>
    <property type="molecule type" value="Genomic_DNA"/>
</dbReference>
<dbReference type="InterPro" id="IPR016181">
    <property type="entry name" value="Acyl_CoA_acyltransferase"/>
</dbReference>
<dbReference type="SUPFAM" id="SSF55729">
    <property type="entry name" value="Acyl-CoA N-acyltransferases (Nat)"/>
    <property type="match status" value="1"/>
</dbReference>
<evidence type="ECO:0000313" key="5">
    <source>
        <dbReference type="Proteomes" id="UP000319263"/>
    </source>
</evidence>
<dbReference type="Gene3D" id="3.40.630.30">
    <property type="match status" value="1"/>
</dbReference>
<proteinExistence type="predicted"/>
<reference evidence="4 5" key="1">
    <citation type="submission" date="2019-07" db="EMBL/GenBank/DDBJ databases">
        <title>Microlunatus dokdonensis sp. nov. isolated from the rhizospheric soil of the wild plant Elymus tsukushiensis.</title>
        <authorList>
            <person name="Ghim S.-Y."/>
            <person name="Hwang Y.-J."/>
            <person name="Son J.-S."/>
            <person name="Shin J.-H."/>
        </authorList>
    </citation>
    <scope>NUCLEOTIDE SEQUENCE [LARGE SCALE GENOMIC DNA]</scope>
    <source>
        <strain evidence="4 5">KUDC0627</strain>
    </source>
</reference>
<gene>
    <name evidence="4" type="ORF">FOE78_08670</name>
</gene>
<keyword evidence="5" id="KW-1185">Reference proteome</keyword>
<dbReference type="Pfam" id="PF20251">
    <property type="entry name" value="Big_14"/>
    <property type="match status" value="1"/>
</dbReference>
<evidence type="ECO:0000313" key="4">
    <source>
        <dbReference type="EMBL" id="QDP95964.1"/>
    </source>
</evidence>
<evidence type="ECO:0000259" key="3">
    <source>
        <dbReference type="PROSITE" id="PS51186"/>
    </source>
</evidence>
<dbReference type="PANTHER" id="PTHR43877">
    <property type="entry name" value="AMINOALKYLPHOSPHONATE N-ACETYLTRANSFERASE-RELATED-RELATED"/>
    <property type="match status" value="1"/>
</dbReference>
<dbReference type="Pfam" id="PF00583">
    <property type="entry name" value="Acetyltransf_1"/>
    <property type="match status" value="1"/>
</dbReference>
<dbReference type="OrthoDB" id="9799122at2"/>
<feature type="domain" description="N-acetyltransferase" evidence="3">
    <location>
        <begin position="10"/>
        <end position="163"/>
    </location>
</feature>